<name>A0AAW2YMA8_9EUKA</name>
<accession>A0AAW2YMA8</accession>
<dbReference type="PANTHER" id="PTHR24412:SF489">
    <property type="entry name" value="RING FINGER DOMAIN AND KELCH REPEAT-CONTAINING PROTEIN DDB_G0271372"/>
    <property type="match status" value="1"/>
</dbReference>
<keyword evidence="1" id="KW-0880">Kelch repeat</keyword>
<evidence type="ECO:0000313" key="4">
    <source>
        <dbReference type="EMBL" id="KAL0478234.1"/>
    </source>
</evidence>
<evidence type="ECO:0000313" key="5">
    <source>
        <dbReference type="Proteomes" id="UP001431209"/>
    </source>
</evidence>
<reference evidence="4 5" key="1">
    <citation type="submission" date="2024-03" db="EMBL/GenBank/DDBJ databases">
        <title>The Acrasis kona genome and developmental transcriptomes reveal deep origins of eukaryotic multicellular pathways.</title>
        <authorList>
            <person name="Sheikh S."/>
            <person name="Fu C.-J."/>
            <person name="Brown M.W."/>
            <person name="Baldauf S.L."/>
        </authorList>
    </citation>
    <scope>NUCLEOTIDE SEQUENCE [LARGE SCALE GENOMIC DNA]</scope>
    <source>
        <strain evidence="4 5">ATCC MYA-3509</strain>
    </source>
</reference>
<dbReference type="Gene3D" id="3.30.710.10">
    <property type="entry name" value="Potassium Channel Kv1.1, Chain A"/>
    <property type="match status" value="1"/>
</dbReference>
<evidence type="ECO:0000259" key="3">
    <source>
        <dbReference type="Pfam" id="PF07707"/>
    </source>
</evidence>
<evidence type="ECO:0000256" key="1">
    <source>
        <dbReference type="ARBA" id="ARBA00022441"/>
    </source>
</evidence>
<dbReference type="EMBL" id="JAOPGA020000338">
    <property type="protein sequence ID" value="KAL0478234.1"/>
    <property type="molecule type" value="Genomic_DNA"/>
</dbReference>
<dbReference type="Pfam" id="PF07707">
    <property type="entry name" value="BACK"/>
    <property type="match status" value="1"/>
</dbReference>
<dbReference type="InterPro" id="IPR011333">
    <property type="entry name" value="SKP1/BTB/POZ_sf"/>
</dbReference>
<dbReference type="PANTHER" id="PTHR24412">
    <property type="entry name" value="KELCH PROTEIN"/>
    <property type="match status" value="1"/>
</dbReference>
<dbReference type="AlphaFoldDB" id="A0AAW2YMA8"/>
<protein>
    <recommendedName>
        <fullName evidence="3">BACK domain-containing protein</fullName>
    </recommendedName>
</protein>
<feature type="domain" description="BACK" evidence="3">
    <location>
        <begin position="61"/>
        <end position="136"/>
    </location>
</feature>
<gene>
    <name evidence="4" type="ORF">AKO1_007564</name>
</gene>
<organism evidence="4 5">
    <name type="scientific">Acrasis kona</name>
    <dbReference type="NCBI Taxonomy" id="1008807"/>
    <lineage>
        <taxon>Eukaryota</taxon>
        <taxon>Discoba</taxon>
        <taxon>Heterolobosea</taxon>
        <taxon>Tetramitia</taxon>
        <taxon>Eutetramitia</taxon>
        <taxon>Acrasidae</taxon>
        <taxon>Acrasis</taxon>
    </lineage>
</organism>
<evidence type="ECO:0000256" key="2">
    <source>
        <dbReference type="ARBA" id="ARBA00022737"/>
    </source>
</evidence>
<dbReference type="InterPro" id="IPR011705">
    <property type="entry name" value="BACK"/>
</dbReference>
<sequence length="150" mass="17261">MIINSFYTGEIELKSDSDVVPLLHMSVKYQCDKVSETIVKFLTRNLTVTSAIQCLGLSLDNYKELQSSVKVLLQNYSYAIFTNDRFVKLNEDEMVQLMSLIVKENNVLDCHQAAMKWVSHDESNRKDAHYNVSKAIHQYKSSISAARMFR</sequence>
<keyword evidence="2" id="KW-0677">Repeat</keyword>
<keyword evidence="5" id="KW-1185">Reference proteome</keyword>
<comment type="caution">
    <text evidence="4">The sequence shown here is derived from an EMBL/GenBank/DDBJ whole genome shotgun (WGS) entry which is preliminary data.</text>
</comment>
<dbReference type="Proteomes" id="UP001431209">
    <property type="component" value="Unassembled WGS sequence"/>
</dbReference>
<proteinExistence type="predicted"/>